<evidence type="ECO:0000256" key="1">
    <source>
        <dbReference type="ARBA" id="ARBA00004479"/>
    </source>
</evidence>
<dbReference type="InterPro" id="IPR017441">
    <property type="entry name" value="Protein_kinase_ATP_BS"/>
</dbReference>
<proteinExistence type="inferred from homology"/>
<feature type="chain" id="PRO_5043922350" description="Receptor-like serine/threonine-protein kinase" evidence="17">
    <location>
        <begin position="20"/>
        <end position="801"/>
    </location>
</feature>
<keyword evidence="6 14" id="KW-0547">Nucleotide-binding</keyword>
<feature type="domain" description="Protein kinase" evidence="18">
    <location>
        <begin position="493"/>
        <end position="764"/>
    </location>
</feature>
<evidence type="ECO:0000256" key="13">
    <source>
        <dbReference type="ARBA" id="ARBA00048679"/>
    </source>
</evidence>
<name>A0AAV8D4M4_9POAL</name>
<gene>
    <name evidence="21" type="ORF">LUZ62_073955</name>
</gene>
<evidence type="ECO:0000256" key="4">
    <source>
        <dbReference type="ARBA" id="ARBA00022679"/>
    </source>
</evidence>
<keyword evidence="8 14" id="KW-0067">ATP-binding</keyword>
<dbReference type="Pfam" id="PF07714">
    <property type="entry name" value="PK_Tyr_Ser-Thr"/>
    <property type="match status" value="1"/>
</dbReference>
<evidence type="ECO:0000256" key="14">
    <source>
        <dbReference type="PIRNR" id="PIRNR000641"/>
    </source>
</evidence>
<feature type="domain" description="Bulb-type lectin" evidence="19">
    <location>
        <begin position="20"/>
        <end position="140"/>
    </location>
</feature>
<reference evidence="21" key="1">
    <citation type="submission" date="2022-08" db="EMBL/GenBank/DDBJ databases">
        <authorList>
            <person name="Marques A."/>
        </authorList>
    </citation>
    <scope>NUCLEOTIDE SEQUENCE</scope>
    <source>
        <strain evidence="21">RhyPub2mFocal</strain>
        <tissue evidence="21">Leaves</tissue>
    </source>
</reference>
<dbReference type="PIRSF" id="PIRSF000641">
    <property type="entry name" value="SRK"/>
    <property type="match status" value="1"/>
</dbReference>
<dbReference type="InterPro" id="IPR011009">
    <property type="entry name" value="Kinase-like_dom_sf"/>
</dbReference>
<dbReference type="Pfam" id="PF01453">
    <property type="entry name" value="B_lectin"/>
    <property type="match status" value="1"/>
</dbReference>
<dbReference type="InterPro" id="IPR000719">
    <property type="entry name" value="Prot_kinase_dom"/>
</dbReference>
<dbReference type="PANTHER" id="PTHR32444">
    <property type="entry name" value="BULB-TYPE LECTIN DOMAIN-CONTAINING PROTEIN"/>
    <property type="match status" value="1"/>
</dbReference>
<dbReference type="AlphaFoldDB" id="A0AAV8D4M4"/>
<evidence type="ECO:0000256" key="5">
    <source>
        <dbReference type="ARBA" id="ARBA00022729"/>
    </source>
</evidence>
<keyword evidence="5 17" id="KW-0732">Signal</keyword>
<evidence type="ECO:0000256" key="16">
    <source>
        <dbReference type="SAM" id="Phobius"/>
    </source>
</evidence>
<keyword evidence="4 14" id="KW-0808">Transferase</keyword>
<keyword evidence="2 14" id="KW-0723">Serine/threonine-protein kinase</keyword>
<keyword evidence="10" id="KW-0675">Receptor</keyword>
<comment type="caution">
    <text evidence="21">The sequence shown here is derived from an EMBL/GenBank/DDBJ whole genome shotgun (WGS) entry which is preliminary data.</text>
</comment>
<dbReference type="FunFam" id="3.30.200.20:FF:000418">
    <property type="entry name" value="G-type lectin S-receptor-like serine/threonine-protein kinase"/>
    <property type="match status" value="1"/>
</dbReference>
<comment type="catalytic activity">
    <reaction evidence="12 14">
        <text>L-threonyl-[protein] + ATP = O-phospho-L-threonyl-[protein] + ADP + H(+)</text>
        <dbReference type="Rhea" id="RHEA:46608"/>
        <dbReference type="Rhea" id="RHEA-COMP:11060"/>
        <dbReference type="Rhea" id="RHEA-COMP:11605"/>
        <dbReference type="ChEBI" id="CHEBI:15378"/>
        <dbReference type="ChEBI" id="CHEBI:30013"/>
        <dbReference type="ChEBI" id="CHEBI:30616"/>
        <dbReference type="ChEBI" id="CHEBI:61977"/>
        <dbReference type="ChEBI" id="CHEBI:456216"/>
        <dbReference type="EC" id="2.7.11.1"/>
    </reaction>
</comment>
<dbReference type="CDD" id="cd01098">
    <property type="entry name" value="PAN_AP_plant"/>
    <property type="match status" value="1"/>
</dbReference>
<sequence length="801" mass="89117">MRKFLLFSVLSLLLNSSVALDFIRQHENITYGQKLESASGTFELGFFTTDASKHFLGIWFKVSPQAIVWVANRDSPIKNSSGVLSISDNGNLILLDNSNSTVVWSSNSTYTSNPTTVQLLESGNLVLRDLETNGVLWQSFDWPTNTILPGMKVGQDLVTGHEWSLYSWLTSDNPAIGRYHYKMDIFGSPEIFIWDGTQKHYRTGPWNGLRFSGIPDMTTFQDLFSFNFTVSVSEISYGFSNKPDSLLSRVMLNETGIMQRLVWDQHASSWNIFFSGPRDQCDFYSKCGVFGVCNANDAVVCSCFHGFEPRSQTGWYMRDTSQGCVRKPELDCTKGGHGFNLVKGVKLPDTHNATVDMTIDLDKCRQKCLADCSCVAYSGADIRNGGSGCIMWAGDLVDTRFIDGGQDLYIKVARSDLDASKSRKTHLATIISVLLVAFALSLFPLGIFIWKKKKRDRGKVSTTGLSFGESSSLKDSELPLFDMDTINLSTNNFSIDNKIGQGGFGGVYKGQLPNGEEIAVKRLAKQSSQGVHEFMNEVVLIAKLQHRNLVRLLGCCIHADERMLVYEYMSNKSLDCFIFDERMRPVLDWRVRLEIIQEIARGILYLHRDANINIIHRDLKAANILLDQNMVPKISDFGTARLFSGGQAEIATQTIVGTWGYMSPEYAMSGKMSVKSDVYSFGVILLEILSGQRNNGNLVLLADSWRLWQSGKALQILDSTVSGPCPVPELLRCIQVGLLCVQECPEDRPTMASVSNMLSSEIALPQPKKPVVCTRISNIIQAQLSESLSVYGVTVTDLQGR</sequence>
<dbReference type="CDD" id="cd14066">
    <property type="entry name" value="STKc_IRAK"/>
    <property type="match status" value="1"/>
</dbReference>
<organism evidence="21 22">
    <name type="scientific">Rhynchospora pubera</name>
    <dbReference type="NCBI Taxonomy" id="906938"/>
    <lineage>
        <taxon>Eukaryota</taxon>
        <taxon>Viridiplantae</taxon>
        <taxon>Streptophyta</taxon>
        <taxon>Embryophyta</taxon>
        <taxon>Tracheophyta</taxon>
        <taxon>Spermatophyta</taxon>
        <taxon>Magnoliopsida</taxon>
        <taxon>Liliopsida</taxon>
        <taxon>Poales</taxon>
        <taxon>Cyperaceae</taxon>
        <taxon>Cyperoideae</taxon>
        <taxon>Rhynchosporeae</taxon>
        <taxon>Rhynchospora</taxon>
    </lineage>
</organism>
<dbReference type="GO" id="GO:0016020">
    <property type="term" value="C:membrane"/>
    <property type="evidence" value="ECO:0007669"/>
    <property type="project" value="UniProtKB-SubCell"/>
</dbReference>
<dbReference type="Gene3D" id="1.10.510.10">
    <property type="entry name" value="Transferase(Phosphotransferase) domain 1"/>
    <property type="match status" value="1"/>
</dbReference>
<dbReference type="Gene3D" id="3.30.200.20">
    <property type="entry name" value="Phosphorylase Kinase, domain 1"/>
    <property type="match status" value="1"/>
</dbReference>
<dbReference type="GO" id="GO:0051707">
    <property type="term" value="P:response to other organism"/>
    <property type="evidence" value="ECO:0007669"/>
    <property type="project" value="UniProtKB-ARBA"/>
</dbReference>
<evidence type="ECO:0000256" key="15">
    <source>
        <dbReference type="PROSITE-ProRule" id="PRU10141"/>
    </source>
</evidence>
<dbReference type="PROSITE" id="PS00107">
    <property type="entry name" value="PROTEIN_KINASE_ATP"/>
    <property type="match status" value="1"/>
</dbReference>
<evidence type="ECO:0000256" key="7">
    <source>
        <dbReference type="ARBA" id="ARBA00022777"/>
    </source>
</evidence>
<dbReference type="InterPro" id="IPR024171">
    <property type="entry name" value="SRK-like_kinase"/>
</dbReference>
<dbReference type="Proteomes" id="UP001140206">
    <property type="component" value="Chromosome 4"/>
</dbReference>
<evidence type="ECO:0000256" key="8">
    <source>
        <dbReference type="ARBA" id="ARBA00022840"/>
    </source>
</evidence>
<dbReference type="SUPFAM" id="SSF51110">
    <property type="entry name" value="alpha-D-mannose-specific plant lectins"/>
    <property type="match status" value="1"/>
</dbReference>
<dbReference type="SMART" id="SM00220">
    <property type="entry name" value="S_TKc"/>
    <property type="match status" value="1"/>
</dbReference>
<dbReference type="InterPro" id="IPR000858">
    <property type="entry name" value="S_locus_glycoprot_dom"/>
</dbReference>
<keyword evidence="9" id="KW-1015">Disulfide bond</keyword>
<dbReference type="InterPro" id="IPR003609">
    <property type="entry name" value="Pan_app"/>
</dbReference>
<dbReference type="Gene3D" id="2.90.10.10">
    <property type="entry name" value="Bulb-type lectin domain"/>
    <property type="match status" value="1"/>
</dbReference>
<dbReference type="CDD" id="cd00028">
    <property type="entry name" value="B_lectin"/>
    <property type="match status" value="1"/>
</dbReference>
<dbReference type="EMBL" id="JAMFTS010000004">
    <property type="protein sequence ID" value="KAJ4763580.1"/>
    <property type="molecule type" value="Genomic_DNA"/>
</dbReference>
<keyword evidence="7 14" id="KW-0418">Kinase</keyword>
<comment type="subcellular location">
    <subcellularLocation>
        <location evidence="1">Membrane</location>
        <topology evidence="1">Single-pass type I membrane protein</topology>
    </subcellularLocation>
</comment>
<dbReference type="Pfam" id="PF00954">
    <property type="entry name" value="S_locus_glycop"/>
    <property type="match status" value="1"/>
</dbReference>
<dbReference type="PROSITE" id="PS50927">
    <property type="entry name" value="BULB_LECTIN"/>
    <property type="match status" value="1"/>
</dbReference>
<evidence type="ECO:0000313" key="22">
    <source>
        <dbReference type="Proteomes" id="UP001140206"/>
    </source>
</evidence>
<dbReference type="GO" id="GO:0048544">
    <property type="term" value="P:recognition of pollen"/>
    <property type="evidence" value="ECO:0007669"/>
    <property type="project" value="InterPro"/>
</dbReference>
<evidence type="ECO:0000256" key="11">
    <source>
        <dbReference type="ARBA" id="ARBA00023180"/>
    </source>
</evidence>
<dbReference type="PROSITE" id="PS50011">
    <property type="entry name" value="PROTEIN_KINASE_DOM"/>
    <property type="match status" value="1"/>
</dbReference>
<evidence type="ECO:0000256" key="3">
    <source>
        <dbReference type="ARBA" id="ARBA00022536"/>
    </source>
</evidence>
<dbReference type="SUPFAM" id="SSF56112">
    <property type="entry name" value="Protein kinase-like (PK-like)"/>
    <property type="match status" value="1"/>
</dbReference>
<dbReference type="SMART" id="SM00473">
    <property type="entry name" value="PAN_AP"/>
    <property type="match status" value="1"/>
</dbReference>
<evidence type="ECO:0000256" key="12">
    <source>
        <dbReference type="ARBA" id="ARBA00047899"/>
    </source>
</evidence>
<keyword evidence="11" id="KW-0325">Glycoprotein</keyword>
<protein>
    <recommendedName>
        <fullName evidence="14">Receptor-like serine/threonine-protein kinase</fullName>
        <ecNumber evidence="14">2.7.11.1</ecNumber>
    </recommendedName>
</protein>
<feature type="domain" description="Apple" evidence="20">
    <location>
        <begin position="332"/>
        <end position="413"/>
    </location>
</feature>
<keyword evidence="16" id="KW-0812">Transmembrane</keyword>
<dbReference type="FunFam" id="1.10.510.10:FF:000060">
    <property type="entry name" value="G-type lectin S-receptor-like serine/threonine-protein kinase"/>
    <property type="match status" value="1"/>
</dbReference>
<feature type="signal peptide" evidence="17">
    <location>
        <begin position="1"/>
        <end position="19"/>
    </location>
</feature>
<keyword evidence="16" id="KW-1133">Transmembrane helix</keyword>
<evidence type="ECO:0000256" key="9">
    <source>
        <dbReference type="ARBA" id="ARBA00023157"/>
    </source>
</evidence>
<evidence type="ECO:0000256" key="6">
    <source>
        <dbReference type="ARBA" id="ARBA00022741"/>
    </source>
</evidence>
<keyword evidence="22" id="KW-1185">Reference proteome</keyword>
<comment type="similarity">
    <text evidence="14">Belongs to the protein kinase superfamily. Ser/Thr protein kinase family.</text>
</comment>
<dbReference type="Pfam" id="PF08276">
    <property type="entry name" value="PAN_2"/>
    <property type="match status" value="1"/>
</dbReference>
<comment type="catalytic activity">
    <reaction evidence="13 14">
        <text>L-seryl-[protein] + ATP = O-phospho-L-seryl-[protein] + ADP + H(+)</text>
        <dbReference type="Rhea" id="RHEA:17989"/>
        <dbReference type="Rhea" id="RHEA-COMP:9863"/>
        <dbReference type="Rhea" id="RHEA-COMP:11604"/>
        <dbReference type="ChEBI" id="CHEBI:15378"/>
        <dbReference type="ChEBI" id="CHEBI:29999"/>
        <dbReference type="ChEBI" id="CHEBI:30616"/>
        <dbReference type="ChEBI" id="CHEBI:83421"/>
        <dbReference type="ChEBI" id="CHEBI:456216"/>
        <dbReference type="EC" id="2.7.11.1"/>
    </reaction>
</comment>
<dbReference type="InterPro" id="IPR036426">
    <property type="entry name" value="Bulb-type_lectin_dom_sf"/>
</dbReference>
<accession>A0AAV8D4M4</accession>
<dbReference type="PROSITE" id="PS50948">
    <property type="entry name" value="PAN"/>
    <property type="match status" value="1"/>
</dbReference>
<dbReference type="SMART" id="SM00108">
    <property type="entry name" value="B_lectin"/>
    <property type="match status" value="1"/>
</dbReference>
<keyword evidence="3" id="KW-0245">EGF-like domain</keyword>
<dbReference type="InterPro" id="IPR008271">
    <property type="entry name" value="Ser/Thr_kinase_AS"/>
</dbReference>
<evidence type="ECO:0000259" key="20">
    <source>
        <dbReference type="PROSITE" id="PS50948"/>
    </source>
</evidence>
<evidence type="ECO:0000259" key="18">
    <source>
        <dbReference type="PROSITE" id="PS50011"/>
    </source>
</evidence>
<evidence type="ECO:0000256" key="10">
    <source>
        <dbReference type="ARBA" id="ARBA00023170"/>
    </source>
</evidence>
<keyword evidence="16" id="KW-0472">Membrane</keyword>
<dbReference type="FunFam" id="2.90.10.10:FF:000005">
    <property type="entry name" value="G-type lectin S-receptor-like serine/threonine-protein kinase"/>
    <property type="match status" value="1"/>
</dbReference>
<dbReference type="GO" id="GO:0004674">
    <property type="term" value="F:protein serine/threonine kinase activity"/>
    <property type="evidence" value="ECO:0007669"/>
    <property type="project" value="UniProtKB-KW"/>
</dbReference>
<dbReference type="InterPro" id="IPR001245">
    <property type="entry name" value="Ser-Thr/Tyr_kinase_cat_dom"/>
</dbReference>
<feature type="binding site" evidence="15">
    <location>
        <position position="521"/>
    </location>
    <ligand>
        <name>ATP</name>
        <dbReference type="ChEBI" id="CHEBI:30616"/>
    </ligand>
</feature>
<evidence type="ECO:0000256" key="17">
    <source>
        <dbReference type="SAM" id="SignalP"/>
    </source>
</evidence>
<evidence type="ECO:0000256" key="2">
    <source>
        <dbReference type="ARBA" id="ARBA00022527"/>
    </source>
</evidence>
<feature type="transmembrane region" description="Helical" evidence="16">
    <location>
        <begin position="427"/>
        <end position="450"/>
    </location>
</feature>
<evidence type="ECO:0000259" key="19">
    <source>
        <dbReference type="PROSITE" id="PS50927"/>
    </source>
</evidence>
<dbReference type="PROSITE" id="PS00108">
    <property type="entry name" value="PROTEIN_KINASE_ST"/>
    <property type="match status" value="1"/>
</dbReference>
<evidence type="ECO:0000313" key="21">
    <source>
        <dbReference type="EMBL" id="KAJ4763580.1"/>
    </source>
</evidence>
<dbReference type="EC" id="2.7.11.1" evidence="14"/>
<dbReference type="GO" id="GO:0005524">
    <property type="term" value="F:ATP binding"/>
    <property type="evidence" value="ECO:0007669"/>
    <property type="project" value="UniProtKB-UniRule"/>
</dbReference>
<dbReference type="InterPro" id="IPR001480">
    <property type="entry name" value="Bulb-type_lectin_dom"/>
</dbReference>
<dbReference type="PANTHER" id="PTHR32444:SF236">
    <property type="entry name" value="D-MANNOSE BINDING LECTIN FAMILY PROTEIN, EXPRESSED"/>
    <property type="match status" value="1"/>
</dbReference>